<keyword evidence="5 6" id="KW-0472">Membrane</keyword>
<dbReference type="GO" id="GO:0005886">
    <property type="term" value="C:plasma membrane"/>
    <property type="evidence" value="ECO:0007669"/>
    <property type="project" value="UniProtKB-SubCell"/>
</dbReference>
<evidence type="ECO:0000256" key="6">
    <source>
        <dbReference type="SAM" id="Phobius"/>
    </source>
</evidence>
<comment type="subcellular location">
    <subcellularLocation>
        <location evidence="1">Cell membrane</location>
        <topology evidence="1">Multi-pass membrane protein</topology>
    </subcellularLocation>
</comment>
<keyword evidence="8" id="KW-1185">Reference proteome</keyword>
<dbReference type="InterPro" id="IPR022791">
    <property type="entry name" value="L-PG_synthase/AglD"/>
</dbReference>
<keyword evidence="2" id="KW-1003">Cell membrane</keyword>
<reference evidence="8" key="1">
    <citation type="submission" date="2016-04" db="EMBL/GenBank/DDBJ databases">
        <authorList>
            <person name="Chen L."/>
            <person name="Zhuang W."/>
            <person name="Wang G."/>
        </authorList>
    </citation>
    <scope>NUCLEOTIDE SEQUENCE [LARGE SCALE GENOMIC DNA]</scope>
    <source>
        <strain evidence="8">17621</strain>
    </source>
</reference>
<dbReference type="PANTHER" id="PTHR40277">
    <property type="entry name" value="BLL5419 PROTEIN"/>
    <property type="match status" value="1"/>
</dbReference>
<proteinExistence type="predicted"/>
<dbReference type="STRING" id="354355.SAMN05660816_04193"/>
<keyword evidence="4 6" id="KW-1133">Transmembrane helix</keyword>
<organism evidence="7 8">
    <name type="scientific">Niastella yeongjuensis</name>
    <dbReference type="NCBI Taxonomy" id="354355"/>
    <lineage>
        <taxon>Bacteria</taxon>
        <taxon>Pseudomonadati</taxon>
        <taxon>Bacteroidota</taxon>
        <taxon>Chitinophagia</taxon>
        <taxon>Chitinophagales</taxon>
        <taxon>Chitinophagaceae</taxon>
        <taxon>Niastella</taxon>
    </lineage>
</organism>
<feature type="transmembrane region" description="Helical" evidence="6">
    <location>
        <begin position="215"/>
        <end position="235"/>
    </location>
</feature>
<dbReference type="Proteomes" id="UP000192610">
    <property type="component" value="Unassembled WGS sequence"/>
</dbReference>
<feature type="transmembrane region" description="Helical" evidence="6">
    <location>
        <begin position="151"/>
        <end position="171"/>
    </location>
</feature>
<dbReference type="Pfam" id="PF03706">
    <property type="entry name" value="LPG_synthase_TM"/>
    <property type="match status" value="1"/>
</dbReference>
<dbReference type="EMBL" id="LVXG01000067">
    <property type="protein sequence ID" value="OQP40786.1"/>
    <property type="molecule type" value="Genomic_DNA"/>
</dbReference>
<feature type="transmembrane region" description="Helical" evidence="6">
    <location>
        <begin position="37"/>
        <end position="58"/>
    </location>
</feature>
<evidence type="ECO:0000256" key="3">
    <source>
        <dbReference type="ARBA" id="ARBA00022692"/>
    </source>
</evidence>
<evidence type="ECO:0008006" key="9">
    <source>
        <dbReference type="Google" id="ProtNLM"/>
    </source>
</evidence>
<evidence type="ECO:0000256" key="5">
    <source>
        <dbReference type="ARBA" id="ARBA00023136"/>
    </source>
</evidence>
<evidence type="ECO:0000313" key="8">
    <source>
        <dbReference type="Proteomes" id="UP000192610"/>
    </source>
</evidence>
<evidence type="ECO:0000256" key="4">
    <source>
        <dbReference type="ARBA" id="ARBA00022989"/>
    </source>
</evidence>
<feature type="transmembrane region" description="Helical" evidence="6">
    <location>
        <begin position="177"/>
        <end position="203"/>
    </location>
</feature>
<evidence type="ECO:0000256" key="1">
    <source>
        <dbReference type="ARBA" id="ARBA00004651"/>
    </source>
</evidence>
<comment type="caution">
    <text evidence="7">The sequence shown here is derived from an EMBL/GenBank/DDBJ whole genome shotgun (WGS) entry which is preliminary data.</text>
</comment>
<feature type="transmembrane region" description="Helical" evidence="6">
    <location>
        <begin position="79"/>
        <end position="103"/>
    </location>
</feature>
<evidence type="ECO:0000256" key="2">
    <source>
        <dbReference type="ARBA" id="ARBA00022475"/>
    </source>
</evidence>
<dbReference type="OrthoDB" id="1123508at2"/>
<dbReference type="RefSeq" id="WP_081203763.1">
    <property type="nucleotide sequence ID" value="NZ_FOCZ01000007.1"/>
</dbReference>
<dbReference type="AlphaFoldDB" id="A0A1V9E3V9"/>
<accession>A0A1V9E3V9</accession>
<evidence type="ECO:0000313" key="7">
    <source>
        <dbReference type="EMBL" id="OQP40786.1"/>
    </source>
</evidence>
<sequence length="280" mass="31253">MKKWLPVLAKCLVAVVAIAIALQHVNREELKHFRWDLSVSWILPAILFFNASQFLSAYRLLQYYNLLQKELPYRYNLELYYTGMFYNLFLPGGVGGDVYKVILLKKRGIAWAPAAKATLLDRITGLLVLLAVGVLLLNVVPVAIPALPIRILTFAIVPGYLLYVFIVKRYFPPFGIVINKAIVLSVGVQCLQVLAFFCLLHFLHTRPIAYTPYAVLFFAGGVTAALPISIGGIGIRELAMTTGAIYLHISTTIAITASLLFYLITAISAIAGWWIRRSHR</sequence>
<name>A0A1V9E3V9_9BACT</name>
<dbReference type="PANTHER" id="PTHR40277:SF1">
    <property type="entry name" value="BLL5419 PROTEIN"/>
    <property type="match status" value="1"/>
</dbReference>
<feature type="transmembrane region" description="Helical" evidence="6">
    <location>
        <begin position="247"/>
        <end position="275"/>
    </location>
</feature>
<feature type="transmembrane region" description="Helical" evidence="6">
    <location>
        <begin position="123"/>
        <end position="144"/>
    </location>
</feature>
<keyword evidence="3 6" id="KW-0812">Transmembrane</keyword>
<protein>
    <recommendedName>
        <fullName evidence="9">Lysylphosphatidylglycerol synthetase</fullName>
    </recommendedName>
</protein>
<gene>
    <name evidence="7" type="ORF">A4H97_14310</name>
</gene>